<protein>
    <submittedName>
        <fullName evidence="4">Mannitol dehydrogenase</fullName>
    </submittedName>
</protein>
<dbReference type="PRINTS" id="PR00084">
    <property type="entry name" value="MTLDHDRGNASE"/>
</dbReference>
<dbReference type="Pfam" id="PF01232">
    <property type="entry name" value="Mannitol_dh"/>
    <property type="match status" value="1"/>
</dbReference>
<keyword evidence="5" id="KW-1185">Reference proteome</keyword>
<dbReference type="InterPro" id="IPR000669">
    <property type="entry name" value="Mannitol_DH"/>
</dbReference>
<dbReference type="InterPro" id="IPR013118">
    <property type="entry name" value="Mannitol_DH_C"/>
</dbReference>
<evidence type="ECO:0000259" key="2">
    <source>
        <dbReference type="Pfam" id="PF01232"/>
    </source>
</evidence>
<proteinExistence type="predicted"/>
<dbReference type="EMBL" id="PVNP01000013">
    <property type="protein sequence ID" value="PRO75310.1"/>
    <property type="molecule type" value="Genomic_DNA"/>
</dbReference>
<feature type="domain" description="Mannitol dehydrogenase C-terminal" evidence="3">
    <location>
        <begin position="282"/>
        <end position="470"/>
    </location>
</feature>
<organism evidence="4 5">
    <name type="scientific">Alteromonas alba</name>
    <dbReference type="NCBI Taxonomy" id="2079529"/>
    <lineage>
        <taxon>Bacteria</taxon>
        <taxon>Pseudomonadati</taxon>
        <taxon>Pseudomonadota</taxon>
        <taxon>Gammaproteobacteria</taxon>
        <taxon>Alteromonadales</taxon>
        <taxon>Alteromonadaceae</taxon>
        <taxon>Alteromonas/Salinimonas group</taxon>
        <taxon>Alteromonas</taxon>
    </lineage>
</organism>
<dbReference type="Pfam" id="PF08125">
    <property type="entry name" value="Mannitol_dh_C"/>
    <property type="match status" value="1"/>
</dbReference>
<dbReference type="RefSeq" id="WP_105933116.1">
    <property type="nucleotide sequence ID" value="NZ_PVNP01000013.1"/>
</dbReference>
<dbReference type="SUPFAM" id="SSF51735">
    <property type="entry name" value="NAD(P)-binding Rossmann-fold domains"/>
    <property type="match status" value="1"/>
</dbReference>
<dbReference type="SUPFAM" id="SSF48179">
    <property type="entry name" value="6-phosphogluconate dehydrogenase C-terminal domain-like"/>
    <property type="match status" value="1"/>
</dbReference>
<dbReference type="GO" id="GO:0016616">
    <property type="term" value="F:oxidoreductase activity, acting on the CH-OH group of donors, NAD or NADP as acceptor"/>
    <property type="evidence" value="ECO:0007669"/>
    <property type="project" value="TreeGrafter"/>
</dbReference>
<dbReference type="Gene3D" id="3.40.50.720">
    <property type="entry name" value="NAD(P)-binding Rossmann-like Domain"/>
    <property type="match status" value="1"/>
</dbReference>
<dbReference type="InterPro" id="IPR013131">
    <property type="entry name" value="Mannitol_DH_N"/>
</dbReference>
<dbReference type="OrthoDB" id="271711at2"/>
<keyword evidence="1" id="KW-0560">Oxidoreductase</keyword>
<name>A0A2S9VFS1_9ALTE</name>
<dbReference type="Proteomes" id="UP000238949">
    <property type="component" value="Unassembled WGS sequence"/>
</dbReference>
<dbReference type="InterPro" id="IPR008927">
    <property type="entry name" value="6-PGluconate_DH-like_C_sf"/>
</dbReference>
<sequence>MAASLNNATLATLPAEVKKPDYDRAVRSRGIVHIGPGAFHRAHQAVYTDMAMAYGGNWRITGVSMRSATLKQKMADQDNLYSLVVLDNEPYVQVIGAFDSVLVLNEDREAIMAALTDANTHIISLTITEKGYCLASNGELDTSHADIMHDLSNPDEPVSAVGLIVSALKHRFEQQQTDITVISCDNLADNGKKLAKAVLQFAQKIQPELAHWIEQNIAFPCTMVDSITPATDEALISLAADKLGVEDAWPIQREGFTQWVVEDKFSGPRPAWDKVGVTFTDDVAAFENAKLRILNGTHSTLAYTGILLGKETVYEAISDSALEAFIRRLLSDEIIPSINAEGVMDLPAYAEDILNRYKNRHIRHLLAQIAWDGSQKLPFRVLNTVRDNLKLGQQAKLLCVPIAAWILFIAKRASDQEELVDPLAETLIGLASQHQGDLPALGAAVLNLPQVFAELTANKWFKDTVQEYVEVLSSITGDNAADVLGAL</sequence>
<accession>A0A2S9VFS1</accession>
<feature type="domain" description="Mannitol dehydrogenase N-terminal" evidence="2">
    <location>
        <begin position="30"/>
        <end position="274"/>
    </location>
</feature>
<dbReference type="Gene3D" id="1.10.1040.10">
    <property type="entry name" value="N-(1-d-carboxylethyl)-l-norvaline Dehydrogenase, domain 2"/>
    <property type="match status" value="1"/>
</dbReference>
<evidence type="ECO:0000256" key="1">
    <source>
        <dbReference type="ARBA" id="ARBA00023002"/>
    </source>
</evidence>
<evidence type="ECO:0000313" key="4">
    <source>
        <dbReference type="EMBL" id="PRO75310.1"/>
    </source>
</evidence>
<dbReference type="PANTHER" id="PTHR43362">
    <property type="entry name" value="MANNITOL DEHYDROGENASE DSF1-RELATED"/>
    <property type="match status" value="1"/>
</dbReference>
<reference evidence="5" key="1">
    <citation type="journal article" date="2020" name="Int. J. Syst. Evol. Microbiol.">
        <title>Alteromonas alba sp. nov., a marine bacterium isolated from the seawater of the West Pacific Ocean.</title>
        <authorList>
            <person name="Sun C."/>
            <person name="Wu Y.-H."/>
            <person name="Xamxidin M."/>
            <person name="Cheng H."/>
            <person name="Xu X.-W."/>
        </authorList>
    </citation>
    <scope>NUCLEOTIDE SEQUENCE [LARGE SCALE GENOMIC DNA]</scope>
    <source>
        <strain evidence="5">190</strain>
    </source>
</reference>
<dbReference type="PANTHER" id="PTHR43362:SF1">
    <property type="entry name" value="MANNITOL DEHYDROGENASE 2-RELATED"/>
    <property type="match status" value="1"/>
</dbReference>
<dbReference type="InterPro" id="IPR013328">
    <property type="entry name" value="6PGD_dom2"/>
</dbReference>
<evidence type="ECO:0000259" key="3">
    <source>
        <dbReference type="Pfam" id="PF08125"/>
    </source>
</evidence>
<evidence type="ECO:0000313" key="5">
    <source>
        <dbReference type="Proteomes" id="UP000238949"/>
    </source>
</evidence>
<dbReference type="InterPro" id="IPR050988">
    <property type="entry name" value="Mannitol_DH/Oxidoreductase"/>
</dbReference>
<gene>
    <name evidence="4" type="ORF">C6Y40_02140</name>
</gene>
<dbReference type="InterPro" id="IPR036291">
    <property type="entry name" value="NAD(P)-bd_dom_sf"/>
</dbReference>
<comment type="caution">
    <text evidence="4">The sequence shown here is derived from an EMBL/GenBank/DDBJ whole genome shotgun (WGS) entry which is preliminary data.</text>
</comment>
<dbReference type="AlphaFoldDB" id="A0A2S9VFS1"/>